<dbReference type="Gene3D" id="2.40.50.100">
    <property type="match status" value="1"/>
</dbReference>
<dbReference type="PROSITE" id="PS50968">
    <property type="entry name" value="BIOTINYL_LIPOYL"/>
    <property type="match status" value="1"/>
</dbReference>
<dbReference type="PROSITE" id="PS00189">
    <property type="entry name" value="LIPOYL"/>
    <property type="match status" value="1"/>
</dbReference>
<protein>
    <recommendedName>
        <fullName evidence="7">Dihydrolipoamide acetyltransferase component of pyruvate dehydrogenase complex</fullName>
        <ecNumber evidence="7">2.3.1.-</ecNumber>
    </recommendedName>
</protein>
<dbReference type="InterPro" id="IPR023213">
    <property type="entry name" value="CAT-like_dom_sf"/>
</dbReference>
<dbReference type="PROSITE" id="PS51826">
    <property type="entry name" value="PSBD"/>
    <property type="match status" value="1"/>
</dbReference>
<evidence type="ECO:0000256" key="6">
    <source>
        <dbReference type="ARBA" id="ARBA00023315"/>
    </source>
</evidence>
<dbReference type="Pfam" id="PF00364">
    <property type="entry name" value="Biotin_lipoyl"/>
    <property type="match status" value="1"/>
</dbReference>
<comment type="similarity">
    <text evidence="2 7">Belongs to the 2-oxoacid dehydrogenase family.</text>
</comment>
<keyword evidence="11" id="KW-1185">Reference proteome</keyword>
<dbReference type="InterPro" id="IPR050743">
    <property type="entry name" value="2-oxoacid_DH_E2_comp"/>
</dbReference>
<keyword evidence="6 7" id="KW-0012">Acyltransferase</keyword>
<dbReference type="Gene3D" id="4.10.320.10">
    <property type="entry name" value="E3-binding domain"/>
    <property type="match status" value="1"/>
</dbReference>
<evidence type="ECO:0000256" key="5">
    <source>
        <dbReference type="ARBA" id="ARBA00022823"/>
    </source>
</evidence>
<keyword evidence="5 7" id="KW-0450">Lipoyl</keyword>
<dbReference type="SUPFAM" id="SSF52777">
    <property type="entry name" value="CoA-dependent acyltransferases"/>
    <property type="match status" value="1"/>
</dbReference>
<dbReference type="EMBL" id="JABDYF010000009">
    <property type="protein sequence ID" value="MBX5091656.1"/>
    <property type="molecule type" value="Genomic_DNA"/>
</dbReference>
<organism evidence="10 11">
    <name type="scientific">Rhizobium lentis</name>
    <dbReference type="NCBI Taxonomy" id="1138194"/>
    <lineage>
        <taxon>Bacteria</taxon>
        <taxon>Pseudomonadati</taxon>
        <taxon>Pseudomonadota</taxon>
        <taxon>Alphaproteobacteria</taxon>
        <taxon>Hyphomicrobiales</taxon>
        <taxon>Rhizobiaceae</taxon>
        <taxon>Rhizobium/Agrobacterium group</taxon>
        <taxon>Rhizobium</taxon>
    </lineage>
</organism>
<dbReference type="RefSeq" id="WP_221106232.1">
    <property type="nucleotide sequence ID" value="NZ_JABDXQ010000006.1"/>
</dbReference>
<accession>A0ABS7IM79</accession>
<feature type="domain" description="Peripheral subunit-binding (PSBD)" evidence="9">
    <location>
        <begin position="128"/>
        <end position="165"/>
    </location>
</feature>
<evidence type="ECO:0000256" key="2">
    <source>
        <dbReference type="ARBA" id="ARBA00007317"/>
    </source>
</evidence>
<dbReference type="Pfam" id="PF00198">
    <property type="entry name" value="2-oxoacid_dh"/>
    <property type="match status" value="1"/>
</dbReference>
<evidence type="ECO:0000313" key="10">
    <source>
        <dbReference type="EMBL" id="MBX5091656.1"/>
    </source>
</evidence>
<dbReference type="InterPro" id="IPR003016">
    <property type="entry name" value="2-oxoA_DH_lipoyl-BS"/>
</dbReference>
<evidence type="ECO:0000259" key="9">
    <source>
        <dbReference type="PROSITE" id="PS51826"/>
    </source>
</evidence>
<dbReference type="InterPro" id="IPR001078">
    <property type="entry name" value="2-oxoacid_DH_actylTfrase"/>
</dbReference>
<dbReference type="EC" id="2.3.1.-" evidence="7"/>
<evidence type="ECO:0000259" key="8">
    <source>
        <dbReference type="PROSITE" id="PS50968"/>
    </source>
</evidence>
<dbReference type="CDD" id="cd06849">
    <property type="entry name" value="lipoyl_domain"/>
    <property type="match status" value="1"/>
</dbReference>
<comment type="caution">
    <text evidence="10">The sequence shown here is derived from an EMBL/GenBank/DDBJ whole genome shotgun (WGS) entry which is preliminary data.</text>
</comment>
<sequence length="414" mass="43959">MGEVIIKMPDVGEGVAEAELVEWHVKPGDPVREDMVIAAVMTDKATVEIPSPVEGTVIWLAGEVGDRIAVKAPLVRIETTGGAGEAQPMPISQAPAAEVVEAEIAKPAPAAPVAATPAAAAPPAEKPLAAPSVRLFARENGVDLRQVHGSGPAGRILREDVEQFIVQGAAPALVKGGTAKKTATEEIKLTGLRRRIAEKMVLSTSRIPHITYVEEVDMTALEELRATMNGDRRESHPKLTVLPFLMRALVKAISEQPEVNATFDDDAGIITRHSAVHIGIATQTPAGLTVPVVRHAEARGIWDCAAEMVRLADAARSGTATRDELSGSTITISSLGALGGIVSTPVINHPEVAIIGVNKIATRPVWDGTQFVPRKMMNLSSSFDHRIIDGWDAATFVQRIRTLLETPALIFIEG</sequence>
<dbReference type="Proteomes" id="UP000770629">
    <property type="component" value="Unassembled WGS sequence"/>
</dbReference>
<dbReference type="Gene3D" id="3.30.559.10">
    <property type="entry name" value="Chloramphenicol acetyltransferase-like domain"/>
    <property type="match status" value="1"/>
</dbReference>
<proteinExistence type="inferred from homology"/>
<dbReference type="PANTHER" id="PTHR43178:SF5">
    <property type="entry name" value="LIPOAMIDE ACYLTRANSFERASE COMPONENT OF BRANCHED-CHAIN ALPHA-KETO ACID DEHYDROGENASE COMPLEX, MITOCHONDRIAL"/>
    <property type="match status" value="1"/>
</dbReference>
<comment type="subunit">
    <text evidence="3">Forms a 24-polypeptide structural core with octahedral symmetry.</text>
</comment>
<evidence type="ECO:0000313" key="11">
    <source>
        <dbReference type="Proteomes" id="UP000770629"/>
    </source>
</evidence>
<dbReference type="InterPro" id="IPR004167">
    <property type="entry name" value="PSBD"/>
</dbReference>
<gene>
    <name evidence="10" type="ORF">HJB60_21110</name>
</gene>
<keyword evidence="4 7" id="KW-0808">Transferase</keyword>
<evidence type="ECO:0000256" key="7">
    <source>
        <dbReference type="RuleBase" id="RU003423"/>
    </source>
</evidence>
<dbReference type="InterPro" id="IPR036625">
    <property type="entry name" value="E3-bd_dom_sf"/>
</dbReference>
<evidence type="ECO:0000256" key="1">
    <source>
        <dbReference type="ARBA" id="ARBA00001938"/>
    </source>
</evidence>
<dbReference type="SUPFAM" id="SSF51230">
    <property type="entry name" value="Single hybrid motif"/>
    <property type="match status" value="1"/>
</dbReference>
<dbReference type="PANTHER" id="PTHR43178">
    <property type="entry name" value="DIHYDROLIPOAMIDE ACETYLTRANSFERASE COMPONENT OF PYRUVATE DEHYDROGENASE COMPLEX"/>
    <property type="match status" value="1"/>
</dbReference>
<dbReference type="InterPro" id="IPR011053">
    <property type="entry name" value="Single_hybrid_motif"/>
</dbReference>
<dbReference type="SUPFAM" id="SSF47005">
    <property type="entry name" value="Peripheral subunit-binding domain of 2-oxo acid dehydrogenase complex"/>
    <property type="match status" value="1"/>
</dbReference>
<evidence type="ECO:0000256" key="3">
    <source>
        <dbReference type="ARBA" id="ARBA00011484"/>
    </source>
</evidence>
<dbReference type="Pfam" id="PF02817">
    <property type="entry name" value="E3_binding"/>
    <property type="match status" value="1"/>
</dbReference>
<name>A0ABS7IM79_9HYPH</name>
<reference evidence="10 11" key="1">
    <citation type="submission" date="2020-04" db="EMBL/GenBank/DDBJ databases">
        <title>Global-level population genomics: horizontal gene transfer, symbiosis and evolution in Rhizobia.</title>
        <authorList>
            <person name="Gai Y."/>
        </authorList>
    </citation>
    <scope>NUCLEOTIDE SEQUENCE [LARGE SCALE GENOMIC DNA]</scope>
    <source>
        <strain evidence="10 11">BLR33</strain>
    </source>
</reference>
<evidence type="ECO:0000256" key="4">
    <source>
        <dbReference type="ARBA" id="ARBA00022679"/>
    </source>
</evidence>
<dbReference type="InterPro" id="IPR000089">
    <property type="entry name" value="Biotin_lipoyl"/>
</dbReference>
<feature type="domain" description="Lipoyl-binding" evidence="8">
    <location>
        <begin position="3"/>
        <end position="78"/>
    </location>
</feature>
<comment type="cofactor">
    <cofactor evidence="1 7">
        <name>(R)-lipoate</name>
        <dbReference type="ChEBI" id="CHEBI:83088"/>
    </cofactor>
</comment>